<dbReference type="Gene3D" id="1.10.443.10">
    <property type="entry name" value="Intergrase catalytic core"/>
    <property type="match status" value="1"/>
</dbReference>
<reference evidence="2 3" key="1">
    <citation type="submission" date="2016-03" db="EMBL/GenBank/DDBJ databases">
        <authorList>
            <person name="Zhang H."/>
            <person name="Liu R."/>
            <person name="Wang M."/>
            <person name="Wang H."/>
            <person name="Wang L."/>
            <person name="Song L."/>
        </authorList>
    </citation>
    <scope>NUCLEOTIDE SEQUENCE [LARGE SCALE GENOMIC DNA]</scope>
    <source>
        <strain evidence="2 3">DSM 16099</strain>
    </source>
</reference>
<dbReference type="GO" id="GO:0006310">
    <property type="term" value="P:DNA recombination"/>
    <property type="evidence" value="ECO:0007669"/>
    <property type="project" value="UniProtKB-KW"/>
</dbReference>
<comment type="caution">
    <text evidence="2">The sequence shown here is derived from an EMBL/GenBank/DDBJ whole genome shotgun (WGS) entry which is preliminary data.</text>
</comment>
<name>A0ABD4ER33_9GAMM</name>
<proteinExistence type="predicted"/>
<evidence type="ECO:0000313" key="2">
    <source>
        <dbReference type="EMBL" id="KYL35244.1"/>
    </source>
</evidence>
<evidence type="ECO:0000256" key="1">
    <source>
        <dbReference type="ARBA" id="ARBA00023172"/>
    </source>
</evidence>
<dbReference type="AlphaFoldDB" id="A0ABD4ER33"/>
<dbReference type="EMBL" id="LVCN01000023">
    <property type="protein sequence ID" value="KYL35244.1"/>
    <property type="molecule type" value="Genomic_DNA"/>
</dbReference>
<dbReference type="InterPro" id="IPR011010">
    <property type="entry name" value="DNA_brk_join_enz"/>
</dbReference>
<evidence type="ECO:0008006" key="4">
    <source>
        <dbReference type="Google" id="ProtNLM"/>
    </source>
</evidence>
<sequence length="607" mass="69407">MKKTELEKEKHNILLNEPNLTSKTGLECLNEYVEGDFWVFKENLSASYNSRLKVNWAPTVEPDLLFLKSNWGDWVKLIQSICTELFENKYASAAPGSLKNKLINIKSIAQFMCFTRHRLNFKSVDKSDIHAYEDYLKSRQFSRSYVSSLLYTLQEMWTLESGLTFNPYPPSSSLINHVKAIGVADGHTPTLLPKDGLYILNYCLELVMNSEQTLEHYEFYVTLKEVSVKKNHNIIFKEICSYSPLILIEDVRRLYGAAIILLLSLSAMRKHEMSEIKFRDAENLISGKTEILSGLVKKTAGVKGGKLTNRETVPELIKAIEVVTLLTQDVRQKFKSDKLFLKLSTHNSVNKKATPLVELGVNSIYGILDLVTNSIPHKVQRLRPHMFRRFYAMMFVWRCEIGGLEYLSNMLFHNGHQFTEAYTEDEQVAEFLPQEVKELTYSLFEDILLHGKNITGGFSHAAERYKKLIQVNVTLSTPENASEYIAAIIERNDFTVSAAQDGYCFMSKKRLKRAKCSTDGMTPNYSNRNEKVCSSCSNFGVTVNKHHTWALRRDGHKAVLDDTTSRSLRLKAQKNVTKEDKRLIEKLEQVIAEAQKGYDLAIKILGE</sequence>
<dbReference type="Proteomes" id="UP000075763">
    <property type="component" value="Unassembled WGS sequence"/>
</dbReference>
<protein>
    <recommendedName>
        <fullName evidence="4">Tyr recombinase domain-containing protein</fullName>
    </recommendedName>
</protein>
<organism evidence="2 3">
    <name type="scientific">Pseudoalteromonas tetraodonis</name>
    <dbReference type="NCBI Taxonomy" id="43659"/>
    <lineage>
        <taxon>Bacteria</taxon>
        <taxon>Pseudomonadati</taxon>
        <taxon>Pseudomonadota</taxon>
        <taxon>Gammaproteobacteria</taxon>
        <taxon>Alteromonadales</taxon>
        <taxon>Pseudoalteromonadaceae</taxon>
        <taxon>Pseudoalteromonas</taxon>
    </lineage>
</organism>
<evidence type="ECO:0000313" key="3">
    <source>
        <dbReference type="Proteomes" id="UP000075763"/>
    </source>
</evidence>
<gene>
    <name evidence="2" type="ORF">A2I96_01435</name>
</gene>
<accession>A0ABD4ER33</accession>
<keyword evidence="1" id="KW-0233">DNA recombination</keyword>
<dbReference type="SUPFAM" id="SSF56349">
    <property type="entry name" value="DNA breaking-rejoining enzymes"/>
    <property type="match status" value="1"/>
</dbReference>
<dbReference type="InterPro" id="IPR013762">
    <property type="entry name" value="Integrase-like_cat_sf"/>
</dbReference>